<evidence type="ECO:0000256" key="2">
    <source>
        <dbReference type="ARBA" id="ARBA00004664"/>
    </source>
</evidence>
<protein>
    <recommendedName>
        <fullName evidence="5 10">N-(5'-phosphoribosyl)anthranilate isomerase</fullName>
        <shortName evidence="10">PRAI</shortName>
        <ecNumber evidence="4 10">5.3.1.24</ecNumber>
    </recommendedName>
</protein>
<dbReference type="GO" id="GO:0004640">
    <property type="term" value="F:phosphoribosylanthranilate isomerase activity"/>
    <property type="evidence" value="ECO:0007669"/>
    <property type="project" value="UniProtKB-UniRule"/>
</dbReference>
<reference evidence="13" key="1">
    <citation type="submission" date="2018-12" db="EMBL/GenBank/DDBJ databases">
        <title>Complete genome sequencing of Jeotgalibaca sp. H21T32.</title>
        <authorList>
            <person name="Bae J.-W."/>
            <person name="Lee S.-Y."/>
        </authorList>
    </citation>
    <scope>NUCLEOTIDE SEQUENCE [LARGE SCALE GENOMIC DNA]</scope>
    <source>
        <strain evidence="13">H21T32</strain>
    </source>
</reference>
<evidence type="ECO:0000256" key="10">
    <source>
        <dbReference type="HAMAP-Rule" id="MF_00135"/>
    </source>
</evidence>
<dbReference type="Proteomes" id="UP000273326">
    <property type="component" value="Chromosome"/>
</dbReference>
<dbReference type="KEGG" id="jeh:EJN90_08675"/>
<dbReference type="EC" id="5.3.1.24" evidence="4 10"/>
<dbReference type="UniPathway" id="UPA00035">
    <property type="reaction ID" value="UER00042"/>
</dbReference>
<evidence type="ECO:0000256" key="1">
    <source>
        <dbReference type="ARBA" id="ARBA00001164"/>
    </source>
</evidence>
<keyword evidence="7 10" id="KW-0822">Tryptophan biosynthesis</keyword>
<dbReference type="InterPro" id="IPR001240">
    <property type="entry name" value="PRAI_dom"/>
</dbReference>
<evidence type="ECO:0000256" key="7">
    <source>
        <dbReference type="ARBA" id="ARBA00022822"/>
    </source>
</evidence>
<evidence type="ECO:0000256" key="3">
    <source>
        <dbReference type="ARBA" id="ARBA00007571"/>
    </source>
</evidence>
<comment type="pathway">
    <text evidence="2 10">Amino-acid biosynthesis; L-tryptophan biosynthesis; L-tryptophan from chorismate: step 3/5.</text>
</comment>
<gene>
    <name evidence="10" type="primary">trpF</name>
    <name evidence="12" type="ORF">EJN90_08675</name>
</gene>
<dbReference type="RefSeq" id="WP_126110369.1">
    <property type="nucleotide sequence ID" value="NZ_CP034465.1"/>
</dbReference>
<evidence type="ECO:0000256" key="8">
    <source>
        <dbReference type="ARBA" id="ARBA00023141"/>
    </source>
</evidence>
<keyword evidence="8 10" id="KW-0057">Aromatic amino acid biosynthesis</keyword>
<dbReference type="InterPro" id="IPR011060">
    <property type="entry name" value="RibuloseP-bd_barrel"/>
</dbReference>
<dbReference type="SUPFAM" id="SSF51366">
    <property type="entry name" value="Ribulose-phoshate binding barrel"/>
    <property type="match status" value="1"/>
</dbReference>
<comment type="catalytic activity">
    <reaction evidence="1 10">
        <text>N-(5-phospho-beta-D-ribosyl)anthranilate = 1-(2-carboxyphenylamino)-1-deoxy-D-ribulose 5-phosphate</text>
        <dbReference type="Rhea" id="RHEA:21540"/>
        <dbReference type="ChEBI" id="CHEBI:18277"/>
        <dbReference type="ChEBI" id="CHEBI:58613"/>
        <dbReference type="EC" id="5.3.1.24"/>
    </reaction>
</comment>
<dbReference type="InterPro" id="IPR044643">
    <property type="entry name" value="TrpF_fam"/>
</dbReference>
<comment type="similarity">
    <text evidence="3 10">Belongs to the TrpF family.</text>
</comment>
<dbReference type="CDD" id="cd00405">
    <property type="entry name" value="PRAI"/>
    <property type="match status" value="1"/>
</dbReference>
<proteinExistence type="inferred from homology"/>
<dbReference type="Gene3D" id="3.20.20.70">
    <property type="entry name" value="Aldolase class I"/>
    <property type="match status" value="1"/>
</dbReference>
<keyword evidence="13" id="KW-1185">Reference proteome</keyword>
<dbReference type="EMBL" id="CP034465">
    <property type="protein sequence ID" value="AZP04702.1"/>
    <property type="molecule type" value="Genomic_DNA"/>
</dbReference>
<evidence type="ECO:0000259" key="11">
    <source>
        <dbReference type="Pfam" id="PF00697"/>
    </source>
</evidence>
<evidence type="ECO:0000256" key="9">
    <source>
        <dbReference type="ARBA" id="ARBA00023235"/>
    </source>
</evidence>
<dbReference type="PANTHER" id="PTHR42894">
    <property type="entry name" value="N-(5'-PHOSPHORIBOSYL)ANTHRANILATE ISOMERASE"/>
    <property type="match status" value="1"/>
</dbReference>
<dbReference type="FunFam" id="3.20.20.70:FF:000075">
    <property type="entry name" value="Tryptophan biosynthesis protein TRP1"/>
    <property type="match status" value="1"/>
</dbReference>
<dbReference type="Pfam" id="PF00697">
    <property type="entry name" value="PRAI"/>
    <property type="match status" value="1"/>
</dbReference>
<evidence type="ECO:0000313" key="12">
    <source>
        <dbReference type="EMBL" id="AZP04702.1"/>
    </source>
</evidence>
<keyword evidence="6 10" id="KW-0028">Amino-acid biosynthesis</keyword>
<dbReference type="HAMAP" id="MF_00135">
    <property type="entry name" value="PRAI"/>
    <property type="match status" value="1"/>
</dbReference>
<dbReference type="AlphaFoldDB" id="A0A3S9HBF0"/>
<dbReference type="InterPro" id="IPR013785">
    <property type="entry name" value="Aldolase_TIM"/>
</dbReference>
<keyword evidence="9 10" id="KW-0413">Isomerase</keyword>
<evidence type="ECO:0000256" key="6">
    <source>
        <dbReference type="ARBA" id="ARBA00022605"/>
    </source>
</evidence>
<dbReference type="PANTHER" id="PTHR42894:SF1">
    <property type="entry name" value="N-(5'-PHOSPHORIBOSYL)ANTHRANILATE ISOMERASE"/>
    <property type="match status" value="1"/>
</dbReference>
<evidence type="ECO:0000256" key="5">
    <source>
        <dbReference type="ARBA" id="ARBA00022272"/>
    </source>
</evidence>
<dbReference type="GO" id="GO:0000162">
    <property type="term" value="P:L-tryptophan biosynthetic process"/>
    <property type="evidence" value="ECO:0007669"/>
    <property type="project" value="UniProtKB-UniRule"/>
</dbReference>
<name>A0A3S9HBF0_9LACT</name>
<evidence type="ECO:0000256" key="4">
    <source>
        <dbReference type="ARBA" id="ARBA00012572"/>
    </source>
</evidence>
<dbReference type="OrthoDB" id="9786954at2"/>
<organism evidence="12 13">
    <name type="scientific">Jeotgalibaca ciconiae</name>
    <dbReference type="NCBI Taxonomy" id="2496265"/>
    <lineage>
        <taxon>Bacteria</taxon>
        <taxon>Bacillati</taxon>
        <taxon>Bacillota</taxon>
        <taxon>Bacilli</taxon>
        <taxon>Lactobacillales</taxon>
        <taxon>Carnobacteriaceae</taxon>
        <taxon>Jeotgalibaca</taxon>
    </lineage>
</organism>
<evidence type="ECO:0000313" key="13">
    <source>
        <dbReference type="Proteomes" id="UP000273326"/>
    </source>
</evidence>
<feature type="domain" description="N-(5'phosphoribosyl) anthranilate isomerase (PRAI)" evidence="11">
    <location>
        <begin position="4"/>
        <end position="196"/>
    </location>
</feature>
<accession>A0A3S9HBF0</accession>
<sequence>MTKVKICGLRTLEDVAAANVCLPDYIGFVFAEKSKRKIDRATAAQLKGKLSEEIQAVGVFVNQSIQDIVDLCNQNVIDVIQLHGEEDERFIQQLKERLPNPIIKAIPVGKTIFKQSEKADFLLFDTATVERGGSGKTFDWKLLSNEQEKPYFLAGGLTTENVTQAVSTLHPYCVDVSSGVETAGKKDQEKMKRFVKLVQEATK</sequence>